<dbReference type="SMART" id="SM00471">
    <property type="entry name" value="HDc"/>
    <property type="match status" value="1"/>
</dbReference>
<dbReference type="PROSITE" id="PS51831">
    <property type="entry name" value="HD"/>
    <property type="match status" value="1"/>
</dbReference>
<proteinExistence type="predicted"/>
<feature type="transmembrane region" description="Helical" evidence="9">
    <location>
        <begin position="294"/>
        <end position="315"/>
    </location>
</feature>
<dbReference type="GO" id="GO:0051607">
    <property type="term" value="P:defense response to virus"/>
    <property type="evidence" value="ECO:0007669"/>
    <property type="project" value="UniProtKB-KW"/>
</dbReference>
<dbReference type="SUPFAM" id="SSF109604">
    <property type="entry name" value="HD-domain/PDEase-like"/>
    <property type="match status" value="1"/>
</dbReference>
<dbReference type="InterPro" id="IPR006674">
    <property type="entry name" value="HD_domain"/>
</dbReference>
<evidence type="ECO:0000313" key="11">
    <source>
        <dbReference type="EMBL" id="SKA23446.1"/>
    </source>
</evidence>
<keyword evidence="6" id="KW-0051">Antiviral defense</keyword>
<dbReference type="GO" id="GO:0005886">
    <property type="term" value="C:plasma membrane"/>
    <property type="evidence" value="ECO:0007669"/>
    <property type="project" value="UniProtKB-SubCell"/>
</dbReference>
<evidence type="ECO:0000256" key="6">
    <source>
        <dbReference type="ARBA" id="ARBA00023118"/>
    </source>
</evidence>
<gene>
    <name evidence="11" type="ORF">SAMN04488128_1021820</name>
</gene>
<evidence type="ECO:0000256" key="2">
    <source>
        <dbReference type="ARBA" id="ARBA00022475"/>
    </source>
</evidence>
<keyword evidence="5 9" id="KW-1133">Transmembrane helix</keyword>
<accession>A0A1T4S5T8</accession>
<evidence type="ECO:0000259" key="10">
    <source>
        <dbReference type="PROSITE" id="PS51831"/>
    </source>
</evidence>
<dbReference type="STRING" id="634771.SAMN04488128_1021820"/>
<evidence type="ECO:0000256" key="5">
    <source>
        <dbReference type="ARBA" id="ARBA00022989"/>
    </source>
</evidence>
<sequence length="416" mass="47038">MQNSSLIDAARDFVMAQYQQHPHPELVYHNLEHTLQVVKAAAQIAAHYRLQDEELLAVYVAAWFHDAGYLLGEAGKHEENGATEAVNFLQSQQAPEQIQAMVKGAILATKMPQSPHNLVEQIVCDADLFHLGSKDYADRNKLLRKEVELRTQQEIPGSTWLASNIKFLTAHHYWTDYAQTYTKQQKEENLQKLYKKMEKKTAEAAEKAAATPVAAVTDNAATADAKLPEKNKKKDKDKKPDRGVETMFRITSTNHIRLSSMADSKAHIMISVNSIIISFMLTVLVRRLEDYPNMVLPAVIFLVTSVTTIIFAVLATRPNVTSGTFTAEDINNKNANLLFFGNFYKMKLDEYEWGMRKMMDDADFLYGSMTKDVYHLGVVLAHKYKLLRISYNVFMFGLIASVMGFMIAAIFFPVKA</sequence>
<dbReference type="EMBL" id="FUWZ01000002">
    <property type="protein sequence ID" value="SKA23446.1"/>
    <property type="molecule type" value="Genomic_DNA"/>
</dbReference>
<keyword evidence="7 9" id="KW-0472">Membrane</keyword>
<dbReference type="Gene3D" id="1.10.3210.10">
    <property type="entry name" value="Hypothetical protein af1432"/>
    <property type="match status" value="1"/>
</dbReference>
<dbReference type="RefSeq" id="WP_078670239.1">
    <property type="nucleotide sequence ID" value="NZ_FUWZ01000002.1"/>
</dbReference>
<dbReference type="InterPro" id="IPR003607">
    <property type="entry name" value="HD/PDEase_dom"/>
</dbReference>
<keyword evidence="2" id="KW-1003">Cell membrane</keyword>
<evidence type="ECO:0000256" key="8">
    <source>
        <dbReference type="SAM" id="MobiDB-lite"/>
    </source>
</evidence>
<evidence type="ECO:0000256" key="9">
    <source>
        <dbReference type="SAM" id="Phobius"/>
    </source>
</evidence>
<evidence type="ECO:0000256" key="1">
    <source>
        <dbReference type="ARBA" id="ARBA00004236"/>
    </source>
</evidence>
<dbReference type="Pfam" id="PF01966">
    <property type="entry name" value="HD"/>
    <property type="match status" value="1"/>
</dbReference>
<feature type="transmembrane region" description="Helical" evidence="9">
    <location>
        <begin position="393"/>
        <end position="414"/>
    </location>
</feature>
<reference evidence="12" key="1">
    <citation type="submission" date="2017-02" db="EMBL/GenBank/DDBJ databases">
        <authorList>
            <person name="Varghese N."/>
            <person name="Submissions S."/>
        </authorList>
    </citation>
    <scope>NUCLEOTIDE SEQUENCE [LARGE SCALE GENOMIC DNA]</scope>
    <source>
        <strain evidence="12">DSM 22224</strain>
    </source>
</reference>
<protein>
    <submittedName>
        <fullName evidence="11">HD domain-containing protein</fullName>
    </submittedName>
</protein>
<keyword evidence="3 9" id="KW-0812">Transmembrane</keyword>
<dbReference type="GO" id="GO:0000166">
    <property type="term" value="F:nucleotide binding"/>
    <property type="evidence" value="ECO:0007669"/>
    <property type="project" value="UniProtKB-KW"/>
</dbReference>
<name>A0A1T4S5T8_9BACT</name>
<feature type="compositionally biased region" description="Basic and acidic residues" evidence="8">
    <location>
        <begin position="226"/>
        <end position="244"/>
    </location>
</feature>
<dbReference type="Pfam" id="PF18967">
    <property type="entry name" value="PycTM"/>
    <property type="match status" value="1"/>
</dbReference>
<dbReference type="AlphaFoldDB" id="A0A1T4S5T8"/>
<keyword evidence="12" id="KW-1185">Reference proteome</keyword>
<feature type="region of interest" description="Disordered" evidence="8">
    <location>
        <begin position="221"/>
        <end position="244"/>
    </location>
</feature>
<evidence type="ECO:0000313" key="12">
    <source>
        <dbReference type="Proteomes" id="UP000190367"/>
    </source>
</evidence>
<comment type="subcellular location">
    <subcellularLocation>
        <location evidence="1">Cell membrane</location>
    </subcellularLocation>
</comment>
<keyword evidence="4" id="KW-0547">Nucleotide-binding</keyword>
<evidence type="ECO:0000256" key="3">
    <source>
        <dbReference type="ARBA" id="ARBA00022692"/>
    </source>
</evidence>
<evidence type="ECO:0000256" key="7">
    <source>
        <dbReference type="ARBA" id="ARBA00023136"/>
    </source>
</evidence>
<dbReference type="OrthoDB" id="5728337at2"/>
<feature type="transmembrane region" description="Helical" evidence="9">
    <location>
        <begin position="266"/>
        <end position="288"/>
    </location>
</feature>
<organism evidence="11 12">
    <name type="scientific">Chitinophaga eiseniae</name>
    <dbReference type="NCBI Taxonomy" id="634771"/>
    <lineage>
        <taxon>Bacteria</taxon>
        <taxon>Pseudomonadati</taxon>
        <taxon>Bacteroidota</taxon>
        <taxon>Chitinophagia</taxon>
        <taxon>Chitinophagales</taxon>
        <taxon>Chitinophagaceae</taxon>
        <taxon>Chitinophaga</taxon>
    </lineage>
</organism>
<evidence type="ECO:0000256" key="4">
    <source>
        <dbReference type="ARBA" id="ARBA00022741"/>
    </source>
</evidence>
<dbReference type="Proteomes" id="UP000190367">
    <property type="component" value="Unassembled WGS sequence"/>
</dbReference>
<feature type="domain" description="HD" evidence="10">
    <location>
        <begin position="30"/>
        <end position="132"/>
    </location>
</feature>
<dbReference type="CDD" id="cd00077">
    <property type="entry name" value="HDc"/>
    <property type="match status" value="1"/>
</dbReference>
<dbReference type="InterPro" id="IPR043760">
    <property type="entry name" value="PycTM_dom"/>
</dbReference>